<dbReference type="OrthoDB" id="10253408at2759"/>
<protein>
    <submittedName>
        <fullName evidence="7">Thiolproteinase SmTP1, putative</fullName>
    </submittedName>
</protein>
<feature type="domain" description="Cathepsin propeptide inhibitor" evidence="6">
    <location>
        <begin position="28"/>
        <end position="84"/>
    </location>
</feature>
<gene>
    <name evidence="7" type="ORF">Pmar_PMAR010921</name>
</gene>
<evidence type="ECO:0000256" key="1">
    <source>
        <dbReference type="ARBA" id="ARBA00008455"/>
    </source>
</evidence>
<evidence type="ECO:0000313" key="7">
    <source>
        <dbReference type="EMBL" id="EEQ99656.1"/>
    </source>
</evidence>
<sequence length="339" mass="37698">MRTIVSFVLLSILPAFECLNEGTADLAFTDFQHKFGKKYESKEEEMKRNAIFQANLHHIEQVNAQNLSYTLGVNEYADLTHEEFVAQKVGILKMDARRDVKFDVEANATELPTDVDWRHATGDVLTPIKNQGACGSCWAFSTTGTLESLYAIGTGQLRSLSAQQLVDCSRGYGTGGCAGGWMYQAFDYVKDKGIDLESTYPYEGSDNTCQNSLEKRSDGIKAGVVTGWSQLERTEQALMTKIVKSPVSVALYASDHDFQFYSGGVYSSDNCNHQIDHAVVMIGYGSVFGRDYFIGRNSWGTSWGIAGYFYLKRGVSSYGQCNVLEYMYVPTIKIHKKAS</sequence>
<dbReference type="OMA" id="FLMVWIF"/>
<dbReference type="InterPro" id="IPR000169">
    <property type="entry name" value="Pept_cys_AS"/>
</dbReference>
<organism evidence="8">
    <name type="scientific">Perkinsus marinus (strain ATCC 50983 / TXsc)</name>
    <dbReference type="NCBI Taxonomy" id="423536"/>
    <lineage>
        <taxon>Eukaryota</taxon>
        <taxon>Sar</taxon>
        <taxon>Alveolata</taxon>
        <taxon>Perkinsozoa</taxon>
        <taxon>Perkinsea</taxon>
        <taxon>Perkinsida</taxon>
        <taxon>Perkinsidae</taxon>
        <taxon>Perkinsus</taxon>
    </lineage>
</organism>
<keyword evidence="2" id="KW-0865">Zymogen</keyword>
<feature type="chain" id="PRO_5018611715" evidence="4">
    <location>
        <begin position="19"/>
        <end position="339"/>
    </location>
</feature>
<feature type="domain" description="Peptidase C1A papain C-terminal" evidence="5">
    <location>
        <begin position="111"/>
        <end position="331"/>
    </location>
</feature>
<dbReference type="AlphaFoldDB" id="C5LUC3"/>
<dbReference type="InterPro" id="IPR025660">
    <property type="entry name" value="Pept_his_AS"/>
</dbReference>
<dbReference type="InterPro" id="IPR038765">
    <property type="entry name" value="Papain-like_cys_pep_sf"/>
</dbReference>
<keyword evidence="8" id="KW-1185">Reference proteome</keyword>
<dbReference type="Pfam" id="PF00112">
    <property type="entry name" value="Peptidase_C1"/>
    <property type="match status" value="1"/>
</dbReference>
<dbReference type="SMART" id="SM00645">
    <property type="entry name" value="Pept_C1"/>
    <property type="match status" value="1"/>
</dbReference>
<dbReference type="PRINTS" id="PR00705">
    <property type="entry name" value="PAPAIN"/>
</dbReference>
<dbReference type="PANTHER" id="PTHR12411">
    <property type="entry name" value="CYSTEINE PROTEASE FAMILY C1-RELATED"/>
    <property type="match status" value="1"/>
</dbReference>
<dbReference type="GO" id="GO:0006508">
    <property type="term" value="P:proteolysis"/>
    <property type="evidence" value="ECO:0007669"/>
    <property type="project" value="InterPro"/>
</dbReference>
<dbReference type="InterPro" id="IPR013128">
    <property type="entry name" value="Peptidase_C1A"/>
</dbReference>
<dbReference type="InterPro" id="IPR013201">
    <property type="entry name" value="Prot_inhib_I29"/>
</dbReference>
<reference evidence="7 8" key="1">
    <citation type="submission" date="2008-07" db="EMBL/GenBank/DDBJ databases">
        <authorList>
            <person name="El-Sayed N."/>
            <person name="Caler E."/>
            <person name="Inman J."/>
            <person name="Amedeo P."/>
            <person name="Hass B."/>
            <person name="Wortman J."/>
        </authorList>
    </citation>
    <scope>NUCLEOTIDE SEQUENCE [LARGE SCALE GENOMIC DNA]</scope>
    <source>
        <strain evidence="8">ATCC 50983 / TXsc</strain>
    </source>
</reference>
<dbReference type="CDD" id="cd02248">
    <property type="entry name" value="Peptidase_C1A"/>
    <property type="match status" value="1"/>
</dbReference>
<keyword evidence="3" id="KW-1015">Disulfide bond</keyword>
<accession>C5LUC3</accession>
<dbReference type="PROSITE" id="PS00139">
    <property type="entry name" value="THIOL_PROTEASE_CYS"/>
    <property type="match status" value="1"/>
</dbReference>
<dbReference type="RefSeq" id="XP_002766939.1">
    <property type="nucleotide sequence ID" value="XM_002766893.1"/>
</dbReference>
<dbReference type="InterPro" id="IPR039417">
    <property type="entry name" value="Peptidase_C1A_papain-like"/>
</dbReference>
<dbReference type="Pfam" id="PF08246">
    <property type="entry name" value="Inhibitor_I29"/>
    <property type="match status" value="1"/>
</dbReference>
<dbReference type="PROSITE" id="PS00639">
    <property type="entry name" value="THIOL_PROTEASE_HIS"/>
    <property type="match status" value="1"/>
</dbReference>
<comment type="similarity">
    <text evidence="1">Belongs to the peptidase C1 family.</text>
</comment>
<proteinExistence type="inferred from homology"/>
<dbReference type="EMBL" id="GG685476">
    <property type="protein sequence ID" value="EEQ99656.1"/>
    <property type="molecule type" value="Genomic_DNA"/>
</dbReference>
<name>C5LUC3_PERM5</name>
<evidence type="ECO:0000256" key="2">
    <source>
        <dbReference type="ARBA" id="ARBA00023145"/>
    </source>
</evidence>
<evidence type="ECO:0000259" key="6">
    <source>
        <dbReference type="SMART" id="SM00848"/>
    </source>
</evidence>
<dbReference type="SUPFAM" id="SSF54001">
    <property type="entry name" value="Cysteine proteinases"/>
    <property type="match status" value="1"/>
</dbReference>
<dbReference type="GO" id="GO:0008234">
    <property type="term" value="F:cysteine-type peptidase activity"/>
    <property type="evidence" value="ECO:0007669"/>
    <property type="project" value="InterPro"/>
</dbReference>
<evidence type="ECO:0000256" key="4">
    <source>
        <dbReference type="SAM" id="SignalP"/>
    </source>
</evidence>
<dbReference type="Proteomes" id="UP000007800">
    <property type="component" value="Unassembled WGS sequence"/>
</dbReference>
<evidence type="ECO:0000313" key="8">
    <source>
        <dbReference type="Proteomes" id="UP000007800"/>
    </source>
</evidence>
<dbReference type="Gene3D" id="3.90.70.10">
    <property type="entry name" value="Cysteine proteinases"/>
    <property type="match status" value="1"/>
</dbReference>
<dbReference type="SMART" id="SM00848">
    <property type="entry name" value="Inhibitor_I29"/>
    <property type="match status" value="1"/>
</dbReference>
<evidence type="ECO:0000259" key="5">
    <source>
        <dbReference type="SMART" id="SM00645"/>
    </source>
</evidence>
<dbReference type="FunFam" id="3.90.70.10:FF:000332">
    <property type="entry name" value="Cathepsin L1"/>
    <property type="match status" value="1"/>
</dbReference>
<feature type="signal peptide" evidence="4">
    <location>
        <begin position="1"/>
        <end position="18"/>
    </location>
</feature>
<dbReference type="InterPro" id="IPR000668">
    <property type="entry name" value="Peptidase_C1A_C"/>
</dbReference>
<evidence type="ECO:0000256" key="3">
    <source>
        <dbReference type="ARBA" id="ARBA00023157"/>
    </source>
</evidence>
<dbReference type="InParanoid" id="C5LUC3"/>
<keyword evidence="4" id="KW-0732">Signal</keyword>
<dbReference type="GeneID" id="9051497"/>